<gene>
    <name evidence="2" type="ORF">A3J05_03315</name>
</gene>
<evidence type="ECO:0008006" key="4">
    <source>
        <dbReference type="Google" id="ProtNLM"/>
    </source>
</evidence>
<sequence length="109" mass="12247">MNDGQLKNLIQIAKLTGGKYIFFEDGKPAAVLMGYGDFEDLMVEKLAGKMAVDLKRVEAVNEQITRAQVEDLREQVMKEDFMITPQTSTFAGNPDIRVEPIEPNNEILD</sequence>
<evidence type="ECO:0000313" key="3">
    <source>
        <dbReference type="Proteomes" id="UP000177235"/>
    </source>
</evidence>
<dbReference type="AlphaFoldDB" id="A0A1F5Q9K2"/>
<evidence type="ECO:0000313" key="2">
    <source>
        <dbReference type="EMBL" id="OGE98889.1"/>
    </source>
</evidence>
<dbReference type="Proteomes" id="UP000177235">
    <property type="component" value="Unassembled WGS sequence"/>
</dbReference>
<comment type="caution">
    <text evidence="2">The sequence shown here is derived from an EMBL/GenBank/DDBJ whole genome shotgun (WGS) entry which is preliminary data.</text>
</comment>
<protein>
    <recommendedName>
        <fullName evidence="4">Antitoxin</fullName>
    </recommendedName>
</protein>
<organism evidence="2 3">
    <name type="scientific">Candidatus Doudnabacteria bacterium RIFCSPLOWO2_02_FULL_48_13</name>
    <dbReference type="NCBI Taxonomy" id="1817845"/>
    <lineage>
        <taxon>Bacteria</taxon>
        <taxon>Candidatus Doudnaibacteriota</taxon>
    </lineage>
</organism>
<reference evidence="2 3" key="1">
    <citation type="journal article" date="2016" name="Nat. Commun.">
        <title>Thousands of microbial genomes shed light on interconnected biogeochemical processes in an aquifer system.</title>
        <authorList>
            <person name="Anantharaman K."/>
            <person name="Brown C.T."/>
            <person name="Hug L.A."/>
            <person name="Sharon I."/>
            <person name="Castelle C.J."/>
            <person name="Probst A.J."/>
            <person name="Thomas B.C."/>
            <person name="Singh A."/>
            <person name="Wilkins M.J."/>
            <person name="Karaoz U."/>
            <person name="Brodie E.L."/>
            <person name="Williams K.H."/>
            <person name="Hubbard S.S."/>
            <person name="Banfield J.F."/>
        </authorList>
    </citation>
    <scope>NUCLEOTIDE SEQUENCE [LARGE SCALE GENOMIC DNA]</scope>
</reference>
<evidence type="ECO:0000256" key="1">
    <source>
        <dbReference type="SAM" id="MobiDB-lite"/>
    </source>
</evidence>
<feature type="region of interest" description="Disordered" evidence="1">
    <location>
        <begin position="87"/>
        <end position="109"/>
    </location>
</feature>
<accession>A0A1F5Q9K2</accession>
<name>A0A1F5Q9K2_9BACT</name>
<proteinExistence type="predicted"/>
<dbReference type="EMBL" id="MFFF01000025">
    <property type="protein sequence ID" value="OGE98889.1"/>
    <property type="molecule type" value="Genomic_DNA"/>
</dbReference>